<evidence type="ECO:0000256" key="4">
    <source>
        <dbReference type="ARBA" id="ARBA00022958"/>
    </source>
</evidence>
<dbReference type="InterPro" id="IPR006037">
    <property type="entry name" value="RCK_C"/>
</dbReference>
<evidence type="ECO:0000256" key="6">
    <source>
        <dbReference type="ARBA" id="ARBA00023065"/>
    </source>
</evidence>
<dbReference type="InterPro" id="IPR003148">
    <property type="entry name" value="RCK_N"/>
</dbReference>
<dbReference type="SUPFAM" id="SSF51735">
    <property type="entry name" value="NAD(P)-binding Rossmann-fold domains"/>
    <property type="match status" value="2"/>
</dbReference>
<keyword evidence="5" id="KW-0520">NAD</keyword>
<feature type="domain" description="RCK N-terminal" evidence="7">
    <location>
        <begin position="1"/>
        <end position="119"/>
    </location>
</feature>
<evidence type="ECO:0000256" key="3">
    <source>
        <dbReference type="ARBA" id="ARBA00022538"/>
    </source>
</evidence>
<dbReference type="PROSITE" id="PS51201">
    <property type="entry name" value="RCK_N"/>
    <property type="match status" value="2"/>
</dbReference>
<feature type="domain" description="RCK C-terminal" evidence="8">
    <location>
        <begin position="139"/>
        <end position="220"/>
    </location>
</feature>
<feature type="domain" description="RCK N-terminal" evidence="7">
    <location>
        <begin position="223"/>
        <end position="342"/>
    </location>
</feature>
<dbReference type="Pfam" id="PF02254">
    <property type="entry name" value="TrkA_N"/>
    <property type="match status" value="2"/>
</dbReference>
<organism evidence="9 10">
    <name type="scientific">Methanoliparum thermophilum</name>
    <dbReference type="NCBI Taxonomy" id="2491083"/>
    <lineage>
        <taxon>Archaea</taxon>
        <taxon>Methanobacteriati</taxon>
        <taxon>Methanobacteriota</taxon>
        <taxon>Candidatus Methanoliparia</taxon>
        <taxon>Candidatus Methanoliparales</taxon>
        <taxon>Candidatus Methanoliparaceae</taxon>
        <taxon>Candidatus Methanoliparum</taxon>
    </lineage>
</organism>
<evidence type="ECO:0000313" key="10">
    <source>
        <dbReference type="Proteomes" id="UP000317158"/>
    </source>
</evidence>
<dbReference type="PANTHER" id="PTHR43833:SF5">
    <property type="entry name" value="TRK SYSTEM POTASSIUM UPTAKE PROTEIN TRKA"/>
    <property type="match status" value="1"/>
</dbReference>
<dbReference type="NCBIfam" id="NF007031">
    <property type="entry name" value="PRK09496.1-2"/>
    <property type="match status" value="1"/>
</dbReference>
<dbReference type="InterPro" id="IPR036721">
    <property type="entry name" value="RCK_C_sf"/>
</dbReference>
<evidence type="ECO:0000256" key="2">
    <source>
        <dbReference type="ARBA" id="ARBA00022448"/>
    </source>
</evidence>
<dbReference type="GO" id="GO:0005886">
    <property type="term" value="C:plasma membrane"/>
    <property type="evidence" value="ECO:0007669"/>
    <property type="project" value="InterPro"/>
</dbReference>
<keyword evidence="4" id="KW-0630">Potassium</keyword>
<dbReference type="Gene3D" id="3.40.50.720">
    <property type="entry name" value="NAD(P)-binding Rossmann-like Domain"/>
    <property type="match status" value="2"/>
</dbReference>
<dbReference type="InterPro" id="IPR036291">
    <property type="entry name" value="NAD(P)-bd_dom_sf"/>
</dbReference>
<reference evidence="9 10" key="1">
    <citation type="journal article" date="2019" name="Nat. Microbiol.">
        <title>Wide diversity of methane and short-chain alkane metabolisms in uncultured archaea.</title>
        <authorList>
            <person name="Borrel G."/>
            <person name="Adam P.S."/>
            <person name="McKay L.J."/>
            <person name="Chen L.X."/>
            <person name="Sierra-Garcia I.N."/>
            <person name="Sieber C.M."/>
            <person name="Letourneur Q."/>
            <person name="Ghozlane A."/>
            <person name="Andersen G.L."/>
            <person name="Li W.J."/>
            <person name="Hallam S.J."/>
            <person name="Muyzer G."/>
            <person name="de Oliveira V.M."/>
            <person name="Inskeep W.P."/>
            <person name="Banfield J.F."/>
            <person name="Gribaldo S."/>
        </authorList>
    </citation>
    <scope>NUCLEOTIDE SEQUENCE [LARGE SCALE GENOMIC DNA]</scope>
    <source>
        <strain evidence="9">NM1a</strain>
    </source>
</reference>
<dbReference type="Gene3D" id="3.30.70.1450">
    <property type="entry name" value="Regulator of K+ conductance, C-terminal domain"/>
    <property type="match status" value="2"/>
</dbReference>
<comment type="caution">
    <text evidence="9">The sequence shown here is derived from an EMBL/GenBank/DDBJ whole genome shotgun (WGS) entry which is preliminary data.</text>
</comment>
<name>A0A520KRI5_METT2</name>
<dbReference type="EMBL" id="RXIF01000007">
    <property type="protein sequence ID" value="RZN64312.1"/>
    <property type="molecule type" value="Genomic_DNA"/>
</dbReference>
<gene>
    <name evidence="9" type="primary">trkA</name>
    <name evidence="9" type="ORF">EF806_04875</name>
</gene>
<accession>A0A520KRI5</accession>
<dbReference type="Pfam" id="PF02080">
    <property type="entry name" value="TrkA_C"/>
    <property type="match status" value="2"/>
</dbReference>
<dbReference type="PRINTS" id="PR00335">
    <property type="entry name" value="KUPTAKETRKA"/>
</dbReference>
<evidence type="ECO:0000256" key="1">
    <source>
        <dbReference type="ARBA" id="ARBA00003660"/>
    </source>
</evidence>
<feature type="domain" description="RCK C-terminal" evidence="8">
    <location>
        <begin position="358"/>
        <end position="439"/>
    </location>
</feature>
<dbReference type="GO" id="GO:0015079">
    <property type="term" value="F:potassium ion transmembrane transporter activity"/>
    <property type="evidence" value="ECO:0007669"/>
    <property type="project" value="InterPro"/>
</dbReference>
<proteinExistence type="predicted"/>
<dbReference type="PANTHER" id="PTHR43833">
    <property type="entry name" value="POTASSIUM CHANNEL PROTEIN 2-RELATED-RELATED"/>
    <property type="match status" value="1"/>
</dbReference>
<dbReference type="SUPFAM" id="SSF116726">
    <property type="entry name" value="TrkA C-terminal domain-like"/>
    <property type="match status" value="2"/>
</dbReference>
<dbReference type="PROSITE" id="PS51202">
    <property type="entry name" value="RCK_C"/>
    <property type="match status" value="2"/>
</dbReference>
<keyword evidence="6" id="KW-0406">Ion transport</keyword>
<keyword evidence="2" id="KW-0813">Transport</keyword>
<evidence type="ECO:0000313" key="9">
    <source>
        <dbReference type="EMBL" id="RZN64312.1"/>
    </source>
</evidence>
<dbReference type="InterPro" id="IPR006036">
    <property type="entry name" value="K_uptake_TrkA"/>
</dbReference>
<evidence type="ECO:0000259" key="7">
    <source>
        <dbReference type="PROSITE" id="PS51201"/>
    </source>
</evidence>
<keyword evidence="3" id="KW-0633">Potassium transport</keyword>
<dbReference type="NCBIfam" id="NF007039">
    <property type="entry name" value="PRK09496.3-2"/>
    <property type="match status" value="1"/>
</dbReference>
<protein>
    <submittedName>
        <fullName evidence="9">Trk system potassium transporter TrkA</fullName>
    </submittedName>
</protein>
<evidence type="ECO:0000259" key="8">
    <source>
        <dbReference type="PROSITE" id="PS51202"/>
    </source>
</evidence>
<comment type="function">
    <text evidence="1">Part of a potassium transport system.</text>
</comment>
<dbReference type="InterPro" id="IPR050721">
    <property type="entry name" value="Trk_Ktr_HKT_K-transport"/>
</dbReference>
<dbReference type="Proteomes" id="UP000317158">
    <property type="component" value="Unassembled WGS sequence"/>
</dbReference>
<evidence type="ECO:0000256" key="5">
    <source>
        <dbReference type="ARBA" id="ARBA00023027"/>
    </source>
</evidence>
<dbReference type="AlphaFoldDB" id="A0A520KRI5"/>
<sequence length="439" mass="49119">MNIIIIGAGLVGSSLAEELSEDNDVVLIDTDYDLCNKLDNRLDVKVINGNGANIDVLNEAKVNEADFVICTTNNNELNILLSIIARSFGAKKTIARVKDVEYTSLFMNKKRSTSIDAIINPEIITAYKIIQLLFIPNSKNFTLLASDLIGFFEITLSKDNDFVGKAIKDCIFPKYTIIATIGRKDQIMVPTGDDVLHEGDKLILMGKRDNIFEIIKNMGLFDLKKILIIGGGTVGFYLAKYLEESHIDVKLIEKNEQRCELIASKLNNTIVINGDGTDLDLLKQENAFDYDVIISVTDNDETNLISSLLIKKMGAKKAIVRTNKYSYTNLYKILDIDFDVSPKLETIRAIKFYITTEFNSIVNINNNVEVVDFIANETMPIVKDKLKDLKLPARMIVGAIIRKGQIIIPRGSDKINAGDEVIIFTNIDEFEQVKKFIKG</sequence>